<dbReference type="Gene3D" id="3.40.50.300">
    <property type="entry name" value="P-loop containing nucleotide triphosphate hydrolases"/>
    <property type="match status" value="2"/>
</dbReference>
<sequence>MLRAWQTACLSAVKKHYSQSYKHFFCLATPGAGKTVLAAEVTAYLFDTKQIDFVICFSPSSEVANGIRKTLAKRLNCNFDGVIGSVGCSYTYQNMRFFNDDYWKLLKNNRVFVVFDEIHHCAGSSIEDANVWGQDIVKNIQQHAAFTLALTGTPWRSDLLPIALATYSDPDNRIQCNYTYSLQQAVTDGVCRNPKIVLIDNEEISVTTTKQETKTYNSLKSLLKDPSISYQDLIKHEAVINYIVAQGVSKLATIRQQNSNAAGLIVASSVEHAEQIVMVLTEIFHQSATIVTYKESDAGDRINHFRFSYTQWIVSVGMVSEGTDIPRLQICCHLSRVKTELYFRQVLGRILRVNSSPNQEAWLFTLAEETLTTFANRIDQELPDTCVLIRNNAIANEYFGTETHKKAGSTRPATQPTDKIDDLLFSWCSNESSQLSTEPKELSFLQAFGGFREQVIETFLIK</sequence>
<dbReference type="PANTHER" id="PTHR47396:SF1">
    <property type="entry name" value="ATP-DEPENDENT HELICASE IRC3-RELATED"/>
    <property type="match status" value="1"/>
</dbReference>
<dbReference type="InterPro" id="IPR050742">
    <property type="entry name" value="Helicase_Restrict-Modif_Enz"/>
</dbReference>
<dbReference type="InterPro" id="IPR014001">
    <property type="entry name" value="Helicase_ATP-bd"/>
</dbReference>
<name>A0A290RYG7_9GAMM</name>
<dbReference type="GO" id="GO:0016787">
    <property type="term" value="F:hydrolase activity"/>
    <property type="evidence" value="ECO:0007669"/>
    <property type="project" value="InterPro"/>
</dbReference>
<reference evidence="2 3" key="1">
    <citation type="journal article" date="2012" name="J. Bacteriol.">
        <title>Genome sequences of type strains of seven species of the marine bacterium Pseudoalteromonas.</title>
        <authorList>
            <person name="Xie B.B."/>
            <person name="Shu Y.L."/>
            <person name="Qin Q.L."/>
            <person name="Rong J.C."/>
            <person name="Zhang X.Y."/>
            <person name="Chen X.L."/>
            <person name="Shi M."/>
            <person name="He H.L."/>
            <person name="Zhou B.C."/>
            <person name="Zhang Y.Z."/>
        </authorList>
    </citation>
    <scope>NUCLEOTIDE SEQUENCE [LARGE SCALE GENOMIC DNA]</scope>
    <source>
        <strain evidence="2 3">A 37-1-2</strain>
    </source>
</reference>
<dbReference type="RefSeq" id="WP_010554102.1">
    <property type="nucleotide sequence ID" value="NZ_CP011025.1"/>
</dbReference>
<dbReference type="PANTHER" id="PTHR47396">
    <property type="entry name" value="TYPE I RESTRICTION ENZYME ECOKI R PROTEIN"/>
    <property type="match status" value="1"/>
</dbReference>
<feature type="domain" description="Helicase ATP-binding" evidence="1">
    <location>
        <begin position="2"/>
        <end position="181"/>
    </location>
</feature>
<accession>A0A290RYG7</accession>
<dbReference type="KEGG" id="part:PARC_a0506"/>
<dbReference type="AlphaFoldDB" id="A0A290RYG7"/>
<dbReference type="InterPro" id="IPR027417">
    <property type="entry name" value="P-loop_NTPase"/>
</dbReference>
<dbReference type="GO" id="GO:0005829">
    <property type="term" value="C:cytosol"/>
    <property type="evidence" value="ECO:0007669"/>
    <property type="project" value="TreeGrafter"/>
</dbReference>
<dbReference type="Pfam" id="PF04851">
    <property type="entry name" value="ResIII"/>
    <property type="match status" value="1"/>
</dbReference>
<organism evidence="2 3">
    <name type="scientific">Pseudoalteromonas arctica A 37-1-2</name>
    <dbReference type="NCBI Taxonomy" id="1117313"/>
    <lineage>
        <taxon>Bacteria</taxon>
        <taxon>Pseudomonadati</taxon>
        <taxon>Pseudomonadota</taxon>
        <taxon>Gammaproteobacteria</taxon>
        <taxon>Alteromonadales</taxon>
        <taxon>Pseudoalteromonadaceae</taxon>
        <taxon>Pseudoalteromonas</taxon>
    </lineage>
</organism>
<dbReference type="GO" id="GO:0003677">
    <property type="term" value="F:DNA binding"/>
    <property type="evidence" value="ECO:0007669"/>
    <property type="project" value="InterPro"/>
</dbReference>
<dbReference type="EMBL" id="CP011025">
    <property type="protein sequence ID" value="ATC85232.1"/>
    <property type="molecule type" value="Genomic_DNA"/>
</dbReference>
<evidence type="ECO:0000313" key="2">
    <source>
        <dbReference type="EMBL" id="ATC85232.1"/>
    </source>
</evidence>
<protein>
    <recommendedName>
        <fullName evidence="1">Helicase ATP-binding domain-containing protein</fullName>
    </recommendedName>
</protein>
<dbReference type="Proteomes" id="UP000016505">
    <property type="component" value="Chromosome I"/>
</dbReference>
<evidence type="ECO:0000313" key="3">
    <source>
        <dbReference type="Proteomes" id="UP000016505"/>
    </source>
</evidence>
<gene>
    <name evidence="2" type="ORF">PARC_a0506</name>
</gene>
<dbReference type="OrthoDB" id="5165890at2"/>
<dbReference type="GO" id="GO:0005524">
    <property type="term" value="F:ATP binding"/>
    <property type="evidence" value="ECO:0007669"/>
    <property type="project" value="InterPro"/>
</dbReference>
<evidence type="ECO:0000259" key="1">
    <source>
        <dbReference type="SMART" id="SM00487"/>
    </source>
</evidence>
<proteinExistence type="predicted"/>
<dbReference type="SUPFAM" id="SSF52540">
    <property type="entry name" value="P-loop containing nucleoside triphosphate hydrolases"/>
    <property type="match status" value="1"/>
</dbReference>
<dbReference type="InterPro" id="IPR006935">
    <property type="entry name" value="Helicase/UvrB_N"/>
</dbReference>
<dbReference type="SMART" id="SM00487">
    <property type="entry name" value="DEXDc"/>
    <property type="match status" value="1"/>
</dbReference>